<keyword evidence="2" id="KW-1185">Reference proteome</keyword>
<name>A0A328TV53_9GAMM</name>
<proteinExistence type="predicted"/>
<comment type="caution">
    <text evidence="1">The sequence shown here is derived from an EMBL/GenBank/DDBJ whole genome shotgun (WGS) entry which is preliminary data.</text>
</comment>
<dbReference type="Proteomes" id="UP000244334">
    <property type="component" value="Unassembled WGS sequence"/>
</dbReference>
<organism evidence="1 2">
    <name type="scientific">Candidatus Erwinia dacicola</name>
    <dbReference type="NCBI Taxonomy" id="252393"/>
    <lineage>
        <taxon>Bacteria</taxon>
        <taxon>Pseudomonadati</taxon>
        <taxon>Pseudomonadota</taxon>
        <taxon>Gammaproteobacteria</taxon>
        <taxon>Enterobacterales</taxon>
        <taxon>Erwiniaceae</taxon>
        <taxon>Erwinia</taxon>
    </lineage>
</organism>
<sequence length="41" mass="4616">MLEWLASLSKTGILKQHDYLLFNKARLSAGCYRSDAPLHPA</sequence>
<accession>A0A328TV53</accession>
<reference evidence="1" key="1">
    <citation type="submission" date="2018-04" db="EMBL/GenBank/DDBJ databases">
        <title>Genomes of the Obligate Erwinia dacicola and Facultative Enterobacter sp. OLF Endosymbionts of the Olive Fruit fly, Bactrocera oleae.</title>
        <authorList>
            <person name="Estes A.M."/>
            <person name="Hearn D.J."/>
            <person name="Agarwal S."/>
            <person name="Pierson E.A."/>
            <person name="Dunning-Hotopp J.C."/>
        </authorList>
    </citation>
    <scope>NUCLEOTIDE SEQUENCE [LARGE SCALE GENOMIC DNA]</scope>
    <source>
        <strain evidence="1">Oroville</strain>
    </source>
</reference>
<protein>
    <submittedName>
        <fullName evidence="1">Uncharacterized protein</fullName>
    </submittedName>
</protein>
<evidence type="ECO:0000313" key="2">
    <source>
        <dbReference type="Proteomes" id="UP000244334"/>
    </source>
</evidence>
<evidence type="ECO:0000313" key="1">
    <source>
        <dbReference type="EMBL" id="RAP71644.1"/>
    </source>
</evidence>
<dbReference type="AlphaFoldDB" id="A0A328TV53"/>
<dbReference type="EMBL" id="LJAM02000117">
    <property type="protein sequence ID" value="RAP71644.1"/>
    <property type="molecule type" value="Genomic_DNA"/>
</dbReference>
<gene>
    <name evidence="1" type="ORF">ACZ87_01539</name>
</gene>